<organism evidence="1 2">
    <name type="scientific">Flavobacterium noncentrifugens</name>
    <dbReference type="NCBI Taxonomy" id="1128970"/>
    <lineage>
        <taxon>Bacteria</taxon>
        <taxon>Pseudomonadati</taxon>
        <taxon>Bacteroidota</taxon>
        <taxon>Flavobacteriia</taxon>
        <taxon>Flavobacteriales</taxon>
        <taxon>Flavobacteriaceae</taxon>
        <taxon>Flavobacterium</taxon>
    </lineage>
</organism>
<reference evidence="1 2" key="1">
    <citation type="submission" date="2016-10" db="EMBL/GenBank/DDBJ databases">
        <authorList>
            <person name="de Groot N.N."/>
        </authorList>
    </citation>
    <scope>NUCLEOTIDE SEQUENCE [LARGE SCALE GENOMIC DNA]</scope>
    <source>
        <strain evidence="1 2">CGMCC 1.10076</strain>
    </source>
</reference>
<dbReference type="OrthoDB" id="1364040at2"/>
<name>A0A1G8TBM4_9FLAO</name>
<proteinExistence type="predicted"/>
<evidence type="ECO:0000313" key="2">
    <source>
        <dbReference type="Proteomes" id="UP000199580"/>
    </source>
</evidence>
<dbReference type="Proteomes" id="UP000199580">
    <property type="component" value="Unassembled WGS sequence"/>
</dbReference>
<gene>
    <name evidence="1" type="ORF">SAMN04487935_0911</name>
</gene>
<dbReference type="EMBL" id="FNEZ01000001">
    <property type="protein sequence ID" value="SDJ38976.1"/>
    <property type="molecule type" value="Genomic_DNA"/>
</dbReference>
<evidence type="ECO:0000313" key="1">
    <source>
        <dbReference type="EMBL" id="SDJ38976.1"/>
    </source>
</evidence>
<accession>A0A1G8TBM4</accession>
<keyword evidence="2" id="KW-1185">Reference proteome</keyword>
<dbReference type="STRING" id="1128970.SAMN04487935_0911"/>
<dbReference type="AlphaFoldDB" id="A0A1G8TBM4"/>
<protein>
    <submittedName>
        <fullName evidence="1">Uncharacterized protein</fullName>
    </submittedName>
</protein>
<dbReference type="RefSeq" id="WP_091392179.1">
    <property type="nucleotide sequence ID" value="NZ_BKAI01000002.1"/>
</dbReference>
<sequence length="124" mass="14107">MFVKTWAIFQGEDIAATGNRSIEATLKIRQKDTFALMPLRRDPFLNSTVNSGKAPIRHAVAIKTIKKAEVPKNVLPFPQVNYYGYIKSNQQQKELVMLKVDDKLVRLRTGESESGILKSDKIFR</sequence>